<protein>
    <submittedName>
        <fullName evidence="2">Uncharacterized protein</fullName>
    </submittedName>
</protein>
<dbReference type="Proteomes" id="UP000292082">
    <property type="component" value="Unassembled WGS sequence"/>
</dbReference>
<keyword evidence="1" id="KW-0472">Membrane</keyword>
<evidence type="ECO:0000313" key="3">
    <source>
        <dbReference type="Proteomes" id="UP000292082"/>
    </source>
</evidence>
<gene>
    <name evidence="2" type="ORF">BD310DRAFT_929046</name>
</gene>
<feature type="transmembrane region" description="Helical" evidence="1">
    <location>
        <begin position="148"/>
        <end position="168"/>
    </location>
</feature>
<dbReference type="EMBL" id="ML145135">
    <property type="protein sequence ID" value="TBU57615.1"/>
    <property type="molecule type" value="Genomic_DNA"/>
</dbReference>
<name>A0A4Q9PT99_9APHY</name>
<keyword evidence="3" id="KW-1185">Reference proteome</keyword>
<organism evidence="2 3">
    <name type="scientific">Dichomitus squalens</name>
    <dbReference type="NCBI Taxonomy" id="114155"/>
    <lineage>
        <taxon>Eukaryota</taxon>
        <taxon>Fungi</taxon>
        <taxon>Dikarya</taxon>
        <taxon>Basidiomycota</taxon>
        <taxon>Agaricomycotina</taxon>
        <taxon>Agaricomycetes</taxon>
        <taxon>Polyporales</taxon>
        <taxon>Polyporaceae</taxon>
        <taxon>Dichomitus</taxon>
    </lineage>
</organism>
<sequence>MSSNKLRKPRHESRTMALARQMVGSADNNNRIISHGGIASWDEHLIEVRSTTALSHKSPVGYRGRMRSADSPPQTSIQDYLSALLHPVSAIEQYWAMRAARAEALLNAHERYKRELDDVSVSHEQRRSRELAELNARYAREYAHVTRMVWICLGALTIAVCVLFYVVIRYAPRVSSDPSRSSAVHYTIPILSPFSSVIEHETSAVNVPLVAVLLIIMGLFGFLWFRCCALRR</sequence>
<keyword evidence="1" id="KW-0812">Transmembrane</keyword>
<proteinExistence type="predicted"/>
<evidence type="ECO:0000313" key="2">
    <source>
        <dbReference type="EMBL" id="TBU57615.1"/>
    </source>
</evidence>
<reference evidence="2 3" key="1">
    <citation type="submission" date="2019-01" db="EMBL/GenBank/DDBJ databases">
        <title>Draft genome sequences of three monokaryotic isolates of the white-rot basidiomycete fungus Dichomitus squalens.</title>
        <authorList>
            <consortium name="DOE Joint Genome Institute"/>
            <person name="Lopez S.C."/>
            <person name="Andreopoulos B."/>
            <person name="Pangilinan J."/>
            <person name="Lipzen A."/>
            <person name="Riley R."/>
            <person name="Ahrendt S."/>
            <person name="Ng V."/>
            <person name="Barry K."/>
            <person name="Daum C."/>
            <person name="Grigoriev I.V."/>
            <person name="Hilden K.S."/>
            <person name="Makela M.R."/>
            <person name="de Vries R.P."/>
        </authorList>
    </citation>
    <scope>NUCLEOTIDE SEQUENCE [LARGE SCALE GENOMIC DNA]</scope>
    <source>
        <strain evidence="2 3">CBS 464.89</strain>
    </source>
</reference>
<feature type="transmembrane region" description="Helical" evidence="1">
    <location>
        <begin position="205"/>
        <end position="225"/>
    </location>
</feature>
<evidence type="ECO:0000256" key="1">
    <source>
        <dbReference type="SAM" id="Phobius"/>
    </source>
</evidence>
<dbReference type="AlphaFoldDB" id="A0A4Q9PT99"/>
<keyword evidence="1" id="KW-1133">Transmembrane helix</keyword>
<accession>A0A4Q9PT99</accession>